<evidence type="ECO:0000313" key="2">
    <source>
        <dbReference type="Proteomes" id="UP000701801"/>
    </source>
</evidence>
<keyword evidence="2" id="KW-1185">Reference proteome</keyword>
<proteinExistence type="predicted"/>
<accession>A0A9N9LH01</accession>
<dbReference type="EMBL" id="CAJVRM010000082">
    <property type="protein sequence ID" value="CAG8973868.1"/>
    <property type="molecule type" value="Genomic_DNA"/>
</dbReference>
<dbReference type="Proteomes" id="UP000701801">
    <property type="component" value="Unassembled WGS sequence"/>
</dbReference>
<evidence type="ECO:0000313" key="1">
    <source>
        <dbReference type="EMBL" id="CAG8973868.1"/>
    </source>
</evidence>
<gene>
    <name evidence="1" type="ORF">HYALB_00010451</name>
</gene>
<name>A0A9N9LH01_9HELO</name>
<dbReference type="AlphaFoldDB" id="A0A9N9LH01"/>
<reference evidence="1" key="1">
    <citation type="submission" date="2021-07" db="EMBL/GenBank/DDBJ databases">
        <authorList>
            <person name="Durling M."/>
        </authorList>
    </citation>
    <scope>NUCLEOTIDE SEQUENCE</scope>
</reference>
<dbReference type="OrthoDB" id="10336078at2759"/>
<protein>
    <submittedName>
        <fullName evidence="1">Uncharacterized protein</fullName>
    </submittedName>
</protein>
<organism evidence="1 2">
    <name type="scientific">Hymenoscyphus albidus</name>
    <dbReference type="NCBI Taxonomy" id="595503"/>
    <lineage>
        <taxon>Eukaryota</taxon>
        <taxon>Fungi</taxon>
        <taxon>Dikarya</taxon>
        <taxon>Ascomycota</taxon>
        <taxon>Pezizomycotina</taxon>
        <taxon>Leotiomycetes</taxon>
        <taxon>Helotiales</taxon>
        <taxon>Helotiaceae</taxon>
        <taxon>Hymenoscyphus</taxon>
    </lineage>
</organism>
<sequence length="176" mass="19950">MSGLQRKDILAAATFLQKQIDENHPLAATISLEEGQLITIVLQCVARRKRRQSTTEAPTSSIDQAASDILYRFRETKTPLRLDPNVVCFGCCTAVKQQDEIHTMREVIETIREREVALRERANTIEELRGQVIQLELAARGDIAFEEELAIIKELLGTIQVNNLDVDERRLLVRAI</sequence>
<comment type="caution">
    <text evidence="1">The sequence shown here is derived from an EMBL/GenBank/DDBJ whole genome shotgun (WGS) entry which is preliminary data.</text>
</comment>